<evidence type="ECO:0000256" key="1">
    <source>
        <dbReference type="SAM" id="SignalP"/>
    </source>
</evidence>
<proteinExistence type="predicted"/>
<feature type="signal peptide" evidence="1">
    <location>
        <begin position="1"/>
        <end position="24"/>
    </location>
</feature>
<name>A0ABZ1CA41_9BACT</name>
<evidence type="ECO:0000313" key="3">
    <source>
        <dbReference type="Proteomes" id="UP000738431"/>
    </source>
</evidence>
<dbReference type="Proteomes" id="UP000738431">
    <property type="component" value="Chromosome"/>
</dbReference>
<accession>A0ABZ1CA41</accession>
<evidence type="ECO:0000313" key="2">
    <source>
        <dbReference type="EMBL" id="WRQ88559.1"/>
    </source>
</evidence>
<keyword evidence="1" id="KW-0732">Signal</keyword>
<organism evidence="2 3">
    <name type="scientific">Actomonas aquatica</name>
    <dbReference type="NCBI Taxonomy" id="2866162"/>
    <lineage>
        <taxon>Bacteria</taxon>
        <taxon>Pseudomonadati</taxon>
        <taxon>Verrucomicrobiota</taxon>
        <taxon>Opitutia</taxon>
        <taxon>Opitutales</taxon>
        <taxon>Opitutaceae</taxon>
        <taxon>Actomonas</taxon>
    </lineage>
</organism>
<keyword evidence="3" id="KW-1185">Reference proteome</keyword>
<feature type="chain" id="PRO_5046881816" evidence="1">
    <location>
        <begin position="25"/>
        <end position="290"/>
    </location>
</feature>
<dbReference type="RefSeq" id="WP_221032992.1">
    <property type="nucleotide sequence ID" value="NZ_CP139781.1"/>
</dbReference>
<reference evidence="2 3" key="1">
    <citation type="submission" date="2023-12" db="EMBL/GenBank/DDBJ databases">
        <title>Description of an unclassified Opitutus bacterium of Verrucomicrobiota.</title>
        <authorList>
            <person name="Zhang D.-F."/>
        </authorList>
    </citation>
    <scope>NUCLEOTIDE SEQUENCE [LARGE SCALE GENOMIC DNA]</scope>
    <source>
        <strain evidence="2 3">WL0086</strain>
    </source>
</reference>
<protein>
    <submittedName>
        <fullName evidence="2">Uncharacterized protein</fullName>
    </submittedName>
</protein>
<dbReference type="EMBL" id="CP139781">
    <property type="protein sequence ID" value="WRQ88559.1"/>
    <property type="molecule type" value="Genomic_DNA"/>
</dbReference>
<sequence length="290" mass="32027">MPLPLRLFAPVLLGTLLTATPLFAKPASARIAIRSVAAGYYAPPSVDGSDDPAQTFVLIDGGYAPGTARDGKLAKLTFAEVTAPLTAALIKRGFRPAAEGEAPMLHLVVEWGRTKPAMDMNMDISVSQIQEIHRDLPPSKRGNVDFRPDPQSESLRNALRMENAKLQLGADRRAYTTWDNALLLGYANELYALSQAPRAERPWKRHEELLNDLTSERLYLIVRAFAFETGADPADAPQAHLIWLTRLSIRDEGPNYPAQLELMLPFAARYFGYTTGELIRATSIKDLSQK</sequence>
<gene>
    <name evidence="2" type="ORF">K1X11_004030</name>
</gene>